<dbReference type="Proteomes" id="UP000663505">
    <property type="component" value="Chromosome"/>
</dbReference>
<dbReference type="RefSeq" id="WP_206657832.1">
    <property type="nucleotide sequence ID" value="NZ_CP071182.1"/>
</dbReference>
<reference evidence="1 2" key="1">
    <citation type="submission" date="2021-02" db="EMBL/GenBank/DDBJ databases">
        <title>Alicyclobacillus curvatus sp. nov. and Alicyclobacillus mengziensis sp. nov., two acidophilic bacteria isolated from acid mine drainage.</title>
        <authorList>
            <person name="Huang Y."/>
        </authorList>
    </citation>
    <scope>NUCLEOTIDE SEQUENCE [LARGE SCALE GENOMIC DNA]</scope>
    <source>
        <strain evidence="1 2">S30H14</strain>
    </source>
</reference>
<proteinExistence type="predicted"/>
<dbReference type="AlphaFoldDB" id="A0A9X7Z7K1"/>
<dbReference type="KEGG" id="afx:JZ786_05780"/>
<dbReference type="EMBL" id="CP071182">
    <property type="protein sequence ID" value="QSO48497.1"/>
    <property type="molecule type" value="Genomic_DNA"/>
</dbReference>
<sequence>MSISIEASAFLEQHFDELHERYPESQAELANVFTFAEALLILCLCCNLISTPSMFDQSELTDIYIDHIDSIEFIDSHNVHLALRKLRKKWKQLNAFQTYAVFVMASECLSVPENNMIESRLLLELRVKYVFGIEESTSA</sequence>
<evidence type="ECO:0000313" key="2">
    <source>
        <dbReference type="Proteomes" id="UP000663505"/>
    </source>
</evidence>
<organism evidence="1 2">
    <name type="scientific">Alicyclobacillus mengziensis</name>
    <dbReference type="NCBI Taxonomy" id="2931921"/>
    <lineage>
        <taxon>Bacteria</taxon>
        <taxon>Bacillati</taxon>
        <taxon>Bacillota</taxon>
        <taxon>Bacilli</taxon>
        <taxon>Bacillales</taxon>
        <taxon>Alicyclobacillaceae</taxon>
        <taxon>Alicyclobacillus</taxon>
    </lineage>
</organism>
<name>A0A9X7Z7K1_9BACL</name>
<keyword evidence="2" id="KW-1185">Reference proteome</keyword>
<accession>A0A9X7Z7K1</accession>
<protein>
    <submittedName>
        <fullName evidence="1">Uncharacterized protein</fullName>
    </submittedName>
</protein>
<evidence type="ECO:0000313" key="1">
    <source>
        <dbReference type="EMBL" id="QSO48497.1"/>
    </source>
</evidence>
<gene>
    <name evidence="1" type="ORF">JZ786_05780</name>
</gene>